<reference evidence="4" key="1">
    <citation type="submission" date="2020-06" db="EMBL/GenBank/DDBJ databases">
        <title>Characterization of fructooligosaccharide metabolism and fructooligosaccharide-degrading enzymes in human commensal butyrate producers.</title>
        <authorList>
            <person name="Tanno H."/>
            <person name="Fujii T."/>
            <person name="Hirano K."/>
            <person name="Maeno S."/>
            <person name="Tonozuka T."/>
            <person name="Sakamoto M."/>
            <person name="Ohkuma M."/>
            <person name="Tochio T."/>
            <person name="Endo A."/>
        </authorList>
    </citation>
    <scope>NUCLEOTIDE SEQUENCE</scope>
    <source>
        <strain evidence="4">JCM 31265</strain>
    </source>
</reference>
<evidence type="ECO:0008006" key="6">
    <source>
        <dbReference type="Google" id="ProtNLM"/>
    </source>
</evidence>
<dbReference type="GO" id="GO:0006310">
    <property type="term" value="P:DNA recombination"/>
    <property type="evidence" value="ECO:0007669"/>
    <property type="project" value="InterPro"/>
</dbReference>
<gene>
    <name evidence="4" type="ORF">COEU31_20610</name>
</gene>
<comment type="caution">
    <text evidence="4">The sequence shown here is derived from an EMBL/GenBank/DDBJ whole genome shotgun (WGS) entry which is preliminary data.</text>
</comment>
<keyword evidence="2" id="KW-0175">Coiled coil</keyword>
<dbReference type="EMBL" id="BLYL01000013">
    <property type="protein sequence ID" value="GFO95015.1"/>
    <property type="molecule type" value="Genomic_DNA"/>
</dbReference>
<dbReference type="Proteomes" id="UP000660047">
    <property type="component" value="Unassembled WGS sequence"/>
</dbReference>
<feature type="region of interest" description="Disordered" evidence="3">
    <location>
        <begin position="413"/>
        <end position="450"/>
    </location>
</feature>
<dbReference type="InterPro" id="IPR001668">
    <property type="entry name" value="Mob_Pre"/>
</dbReference>
<dbReference type="Pfam" id="PF01076">
    <property type="entry name" value="Mob_Pre"/>
    <property type="match status" value="1"/>
</dbReference>
<feature type="coiled-coil region" evidence="2">
    <location>
        <begin position="361"/>
        <end position="388"/>
    </location>
</feature>
<accession>A0AAI9NZE9</accession>
<protein>
    <recommendedName>
        <fullName evidence="6">Plasmid recombination enzyme</fullName>
    </recommendedName>
</protein>
<evidence type="ECO:0000313" key="5">
    <source>
        <dbReference type="Proteomes" id="UP000660047"/>
    </source>
</evidence>
<comment type="similarity">
    <text evidence="1">Belongs to the plasmid mobilization pre family.</text>
</comment>
<name>A0AAI9NZE9_9FIRM</name>
<feature type="coiled-coil region" evidence="2">
    <location>
        <begin position="226"/>
        <end position="295"/>
    </location>
</feature>
<proteinExistence type="inferred from homology"/>
<dbReference type="GO" id="GO:0003677">
    <property type="term" value="F:DNA binding"/>
    <property type="evidence" value="ECO:0007669"/>
    <property type="project" value="InterPro"/>
</dbReference>
<sequence length="450" mass="52807">MGKTISFVKGRGHISHNNRDFISNNVVPERTDWNRTYVKESIESAYDTCFGQALNDYNARQKRKDRQKHDYITEIKNSKNKEKVFYENVVQIGSKNDTAVVDENDRMTEEAEKAAKVLEKYAQTFQERNPNLYLFNCVLHMDEATPHLHMDYIPVAHGYKSGMETRNSLTKALQQMGFDKAKSRNENETVAWQKREREYLTELCREQGIEIDVLGVSRDNLTLPEYKVAMRKVESLEEQADKIKENNMEQSHENRQLKIEARKLNTDVEQLEERAVELTGQIELLETKEKEQQERIDKYGIRTDGIDKISKEVSAEVKNVKAAATPIKSIFGGEEYVKVKKSEWSRIVATFEKALTRNKLLDKYEAKIAELEKTVDYLKTRVEKFANRLKEMKKFLMEKNLLHEFLNLTRKPEQETMHERIDRKNAEARAKNEQTDRDGRRKRGIYEHNI</sequence>
<organism evidence="4 5">
    <name type="scientific">Coprococcus eutactus</name>
    <dbReference type="NCBI Taxonomy" id="33043"/>
    <lineage>
        <taxon>Bacteria</taxon>
        <taxon>Bacillati</taxon>
        <taxon>Bacillota</taxon>
        <taxon>Clostridia</taxon>
        <taxon>Lachnospirales</taxon>
        <taxon>Lachnospiraceae</taxon>
        <taxon>Coprococcus</taxon>
    </lineage>
</organism>
<evidence type="ECO:0000256" key="1">
    <source>
        <dbReference type="ARBA" id="ARBA00010657"/>
    </source>
</evidence>
<dbReference type="CDD" id="cd17242">
    <property type="entry name" value="MobM_relaxase"/>
    <property type="match status" value="1"/>
</dbReference>
<evidence type="ECO:0000256" key="3">
    <source>
        <dbReference type="SAM" id="MobiDB-lite"/>
    </source>
</evidence>
<evidence type="ECO:0000313" key="4">
    <source>
        <dbReference type="EMBL" id="GFO95015.1"/>
    </source>
</evidence>
<dbReference type="RefSeq" id="WP_055224389.1">
    <property type="nucleotide sequence ID" value="NZ_BLYL01000013.1"/>
</dbReference>
<dbReference type="AlphaFoldDB" id="A0AAI9NZE9"/>
<evidence type="ECO:0000256" key="2">
    <source>
        <dbReference type="SAM" id="Coils"/>
    </source>
</evidence>
<dbReference type="Gene3D" id="3.30.930.30">
    <property type="match status" value="1"/>
</dbReference>